<reference evidence="2" key="1">
    <citation type="journal article" date="2007" name="Nature">
        <title>The grapevine genome sequence suggests ancestral hexaploidization in major angiosperm phyla.</title>
        <authorList>
            <consortium name="The French-Italian Public Consortium for Grapevine Genome Characterization."/>
            <person name="Jaillon O."/>
            <person name="Aury J.-M."/>
            <person name="Noel B."/>
            <person name="Policriti A."/>
            <person name="Clepet C."/>
            <person name="Casagrande A."/>
            <person name="Choisne N."/>
            <person name="Aubourg S."/>
            <person name="Vitulo N."/>
            <person name="Jubin C."/>
            <person name="Vezzi A."/>
            <person name="Legeai F."/>
            <person name="Hugueney P."/>
            <person name="Dasilva C."/>
            <person name="Horner D."/>
            <person name="Mica E."/>
            <person name="Jublot D."/>
            <person name="Poulain J."/>
            <person name="Bruyere C."/>
            <person name="Billault A."/>
            <person name="Segurens B."/>
            <person name="Gouyvenoux M."/>
            <person name="Ugarte E."/>
            <person name="Cattonaro F."/>
            <person name="Anthouard V."/>
            <person name="Vico V."/>
            <person name="Del Fabbro C."/>
            <person name="Alaux M."/>
            <person name="Di Gaspero G."/>
            <person name="Dumas V."/>
            <person name="Felice N."/>
            <person name="Paillard S."/>
            <person name="Juman I."/>
            <person name="Moroldo M."/>
            <person name="Scalabrin S."/>
            <person name="Canaguier A."/>
            <person name="Le Clainche I."/>
            <person name="Malacrida G."/>
            <person name="Durand E."/>
            <person name="Pesole G."/>
            <person name="Laucou V."/>
            <person name="Chatelet P."/>
            <person name="Merdinoglu D."/>
            <person name="Delledonne M."/>
            <person name="Pezzotti M."/>
            <person name="Lecharny A."/>
            <person name="Scarpelli C."/>
            <person name="Artiguenave F."/>
            <person name="Pe M.E."/>
            <person name="Valle G."/>
            <person name="Morgante M."/>
            <person name="Caboche M."/>
            <person name="Adam-Blondon A.-F."/>
            <person name="Weissenbach J."/>
            <person name="Quetier F."/>
            <person name="Wincker P."/>
        </authorList>
    </citation>
    <scope>NUCLEOTIDE SEQUENCE [LARGE SCALE GENOMIC DNA]</scope>
    <source>
        <strain evidence="2">cv. Pinot noir / PN40024</strain>
    </source>
</reference>
<dbReference type="InParanoid" id="F6I5B1"/>
<gene>
    <name evidence="1" type="ordered locus">VIT_15s0024g01810</name>
</gene>
<organism evidence="1 2">
    <name type="scientific">Vitis vinifera</name>
    <name type="common">Grape</name>
    <dbReference type="NCBI Taxonomy" id="29760"/>
    <lineage>
        <taxon>Eukaryota</taxon>
        <taxon>Viridiplantae</taxon>
        <taxon>Streptophyta</taxon>
        <taxon>Embryophyta</taxon>
        <taxon>Tracheophyta</taxon>
        <taxon>Spermatophyta</taxon>
        <taxon>Magnoliopsida</taxon>
        <taxon>eudicotyledons</taxon>
        <taxon>Gunneridae</taxon>
        <taxon>Pentapetalae</taxon>
        <taxon>rosids</taxon>
        <taxon>Vitales</taxon>
        <taxon>Vitaceae</taxon>
        <taxon>Viteae</taxon>
        <taxon>Vitis</taxon>
    </lineage>
</organism>
<accession>F6I5B1</accession>
<dbReference type="EMBL" id="FN596748">
    <property type="protein sequence ID" value="CCB62129.1"/>
    <property type="molecule type" value="Genomic_DNA"/>
</dbReference>
<protein>
    <submittedName>
        <fullName evidence="1">Uncharacterized protein</fullName>
    </submittedName>
</protein>
<name>F6I5B1_VITVI</name>
<sequence length="38" mass="4478">MFVWVSGNGDVRVWDCHTGRCVDQGIYKKLYMLCQQKL</sequence>
<evidence type="ECO:0000313" key="2">
    <source>
        <dbReference type="Proteomes" id="UP000009183"/>
    </source>
</evidence>
<proteinExistence type="predicted"/>
<dbReference type="Proteomes" id="UP000009183">
    <property type="component" value="Chromosome 15"/>
</dbReference>
<dbReference type="HOGENOM" id="CLU_3336583_0_0_1"/>
<dbReference type="PaxDb" id="29760-VIT_15s0024g01810.t01"/>
<dbReference type="AlphaFoldDB" id="F6I5B1"/>
<evidence type="ECO:0000313" key="1">
    <source>
        <dbReference type="EMBL" id="CCB62129.1"/>
    </source>
</evidence>
<keyword evidence="2" id="KW-1185">Reference proteome</keyword>